<feature type="region of interest" description="Disordered" evidence="1">
    <location>
        <begin position="63"/>
        <end position="88"/>
    </location>
</feature>
<feature type="compositionally biased region" description="Polar residues" evidence="1">
    <location>
        <begin position="64"/>
        <end position="88"/>
    </location>
</feature>
<feature type="transmembrane region" description="Helical" evidence="2">
    <location>
        <begin position="628"/>
        <end position="650"/>
    </location>
</feature>
<keyword evidence="4" id="KW-1185">Reference proteome</keyword>
<accession>A0ABU0V0P5</accession>
<evidence type="ECO:0000256" key="2">
    <source>
        <dbReference type="SAM" id="Phobius"/>
    </source>
</evidence>
<evidence type="ECO:0000256" key="1">
    <source>
        <dbReference type="SAM" id="MobiDB-lite"/>
    </source>
</evidence>
<sequence>MTAWQQLGIEPTTNLREIKKAYAVKLKQIDQDTQPDQFIALREALQTAQYEAEYGLFDQEENQDSLFNDDQPPNFNEHTESAQENEINQSSDTLLEEIYLAIQQRIFEQDIHFNIREALHEFAGHLDTVNEQVIRLSYIERMDHLLRDHDLEDFLGYVAESSDHSTIASDQIDEFYIHSEMVIDLNDEQSDQNITQGIDPVINELYQVKQLLWEDNISDDVFERFSSLLNQQFDLPLGQQIEIKDQLMSALAELRVDRMSPQYFRFLERWNDVYPDDVHEYNEHYYSRILQQRLHEYLQKHDLFKSLSPDDYSLFEQLSGTQSFHPFKMLHLQKQLGHHHPNQQIMDVLDQFEINDTASNINYNFLKSINQIKHFVLMNLVFSVATFFVLDQFLSSLLTQRTLILISIGVFILFTLIIQPMIHAKILAFPNRDDLLYRYQKIWFISGFLMCIAASALPAIVYSSLSYLWVIATIILLGCLKLDAHKNMNRIFQSAYIQYDYLMMGIGTAILCLGFGFGFYTLGQPHQPWLISFSLIPISCLLFPDSFRPLFYSFGSGKNTDDLNEQQIIRKTIIIILLRIAFVGSVGYFVVSENSQHYIYAACLTFVGLFFTLFNTKKFSSFIKYTTYIATIIVGFHAIIISIITGFYLYKSLEIKKQLR</sequence>
<evidence type="ECO:0000313" key="4">
    <source>
        <dbReference type="Proteomes" id="UP001233360"/>
    </source>
</evidence>
<gene>
    <name evidence="3" type="ORF">QE380_003302</name>
</gene>
<organism evidence="3 4">
    <name type="scientific">Acinetobacter baylyi</name>
    <dbReference type="NCBI Taxonomy" id="202950"/>
    <lineage>
        <taxon>Bacteria</taxon>
        <taxon>Pseudomonadati</taxon>
        <taxon>Pseudomonadota</taxon>
        <taxon>Gammaproteobacteria</taxon>
        <taxon>Moraxellales</taxon>
        <taxon>Moraxellaceae</taxon>
        <taxon>Acinetobacter</taxon>
    </lineage>
</organism>
<protein>
    <recommendedName>
        <fullName evidence="5">J domain-containing protein</fullName>
    </recommendedName>
</protein>
<dbReference type="Proteomes" id="UP001233360">
    <property type="component" value="Unassembled WGS sequence"/>
</dbReference>
<evidence type="ECO:0000313" key="3">
    <source>
        <dbReference type="EMBL" id="MDQ1210379.1"/>
    </source>
</evidence>
<keyword evidence="2" id="KW-0812">Transmembrane</keyword>
<dbReference type="EMBL" id="JAUTBK010000002">
    <property type="protein sequence ID" value="MDQ1210379.1"/>
    <property type="molecule type" value="Genomic_DNA"/>
</dbReference>
<name>A0ABU0V0P5_ACIBI</name>
<proteinExistence type="predicted"/>
<evidence type="ECO:0008006" key="5">
    <source>
        <dbReference type="Google" id="ProtNLM"/>
    </source>
</evidence>
<feature type="transmembrane region" description="Helical" evidence="2">
    <location>
        <begin position="597"/>
        <end position="616"/>
    </location>
</feature>
<keyword evidence="2" id="KW-0472">Membrane</keyword>
<keyword evidence="2" id="KW-1133">Transmembrane helix</keyword>
<dbReference type="RefSeq" id="WP_307004993.1">
    <property type="nucleotide sequence ID" value="NZ_JAUTBK010000002.1"/>
</dbReference>
<feature type="transmembrane region" description="Helical" evidence="2">
    <location>
        <begin position="529"/>
        <end position="551"/>
    </location>
</feature>
<reference evidence="3 4" key="1">
    <citation type="submission" date="2023-07" db="EMBL/GenBank/DDBJ databases">
        <title>Functional and genomic diversity of the sorghum phyllosphere microbiome.</title>
        <authorList>
            <person name="Shade A."/>
        </authorList>
    </citation>
    <scope>NUCLEOTIDE SEQUENCE [LARGE SCALE GENOMIC DNA]</scope>
    <source>
        <strain evidence="3 4">SORGH_AS_0887</strain>
    </source>
</reference>
<comment type="caution">
    <text evidence="3">The sequence shown here is derived from an EMBL/GenBank/DDBJ whole genome shotgun (WGS) entry which is preliminary data.</text>
</comment>
<feature type="transmembrane region" description="Helical" evidence="2">
    <location>
        <begin position="502"/>
        <end position="523"/>
    </location>
</feature>
<feature type="transmembrane region" description="Helical" evidence="2">
    <location>
        <begin position="372"/>
        <end position="390"/>
    </location>
</feature>
<feature type="transmembrane region" description="Helical" evidence="2">
    <location>
        <begin position="572"/>
        <end position="591"/>
    </location>
</feature>
<feature type="transmembrane region" description="Helical" evidence="2">
    <location>
        <begin position="402"/>
        <end position="422"/>
    </location>
</feature>
<feature type="transmembrane region" description="Helical" evidence="2">
    <location>
        <begin position="466"/>
        <end position="482"/>
    </location>
</feature>